<proteinExistence type="predicted"/>
<evidence type="ECO:0000313" key="2">
    <source>
        <dbReference type="Proteomes" id="UP001454489"/>
    </source>
</evidence>
<dbReference type="RefSeq" id="WP_353529824.1">
    <property type="nucleotide sequence ID" value="NZ_JBBMEX010000002.1"/>
</dbReference>
<gene>
    <name evidence="1" type="ORF">WMO43_02595</name>
</gene>
<accession>A0ABV1HAP1</accession>
<sequence length="59" mass="7387">MSDKKKEVRWFSIMDYEKEADYLSKRHQEGWEYLMDFNGYCYFRKPMAMMQQKEEIFAV</sequence>
<comment type="caution">
    <text evidence="1">The sequence shown here is derived from an EMBL/GenBank/DDBJ whole genome shotgun (WGS) entry which is preliminary data.</text>
</comment>
<evidence type="ECO:0008006" key="3">
    <source>
        <dbReference type="Google" id="ProtNLM"/>
    </source>
</evidence>
<name>A0ABV1HAP1_9FIRM</name>
<evidence type="ECO:0000313" key="1">
    <source>
        <dbReference type="EMBL" id="MEQ2556771.1"/>
    </source>
</evidence>
<keyword evidence="2" id="KW-1185">Reference proteome</keyword>
<organism evidence="1 2">
    <name type="scientific">Maccoyibacter intestinihominis</name>
    <dbReference type="NCBI Taxonomy" id="3133499"/>
    <lineage>
        <taxon>Bacteria</taxon>
        <taxon>Bacillati</taxon>
        <taxon>Bacillota</taxon>
        <taxon>Clostridia</taxon>
        <taxon>Lachnospirales</taxon>
        <taxon>Lachnospiraceae</taxon>
        <taxon>Maccoyibacter</taxon>
    </lineage>
</organism>
<dbReference type="EMBL" id="JBBMEX010000002">
    <property type="protein sequence ID" value="MEQ2556771.1"/>
    <property type="molecule type" value="Genomic_DNA"/>
</dbReference>
<dbReference type="Proteomes" id="UP001454489">
    <property type="component" value="Unassembled WGS sequence"/>
</dbReference>
<protein>
    <recommendedName>
        <fullName evidence="3">DUF2812 domain-containing protein</fullName>
    </recommendedName>
</protein>
<reference evidence="1 2" key="1">
    <citation type="submission" date="2024-03" db="EMBL/GenBank/DDBJ databases">
        <title>Human intestinal bacterial collection.</title>
        <authorList>
            <person name="Pauvert C."/>
            <person name="Hitch T.C.A."/>
            <person name="Clavel T."/>
        </authorList>
    </citation>
    <scope>NUCLEOTIDE SEQUENCE [LARGE SCALE GENOMIC DNA]</scope>
    <source>
        <strain evidence="1 2">CLA-AA-H185</strain>
    </source>
</reference>